<sequence>VVNAGNHAFDFGNAGLIGLDLFLNNQGAAAITIAFNGGAPITVAAGAAFAITGTKLWLINIIAAVNYDLLLSGVKYSTLQAKGMA</sequence>
<proteinExistence type="predicted"/>
<evidence type="ECO:0000313" key="1">
    <source>
        <dbReference type="EMBL" id="GAI27547.1"/>
    </source>
</evidence>
<protein>
    <submittedName>
        <fullName evidence="1">Uncharacterized protein</fullName>
    </submittedName>
</protein>
<gene>
    <name evidence="1" type="ORF">S06H3_37951</name>
</gene>
<dbReference type="AlphaFoldDB" id="X1M7F8"/>
<comment type="caution">
    <text evidence="1">The sequence shown here is derived from an EMBL/GenBank/DDBJ whole genome shotgun (WGS) entry which is preliminary data.</text>
</comment>
<accession>X1M7F8</accession>
<feature type="non-terminal residue" evidence="1">
    <location>
        <position position="1"/>
    </location>
</feature>
<name>X1M7F8_9ZZZZ</name>
<reference evidence="1" key="1">
    <citation type="journal article" date="2014" name="Front. Microbiol.">
        <title>High frequency of phylogenetically diverse reductive dehalogenase-homologous genes in deep subseafloor sedimentary metagenomes.</title>
        <authorList>
            <person name="Kawai M."/>
            <person name="Futagami T."/>
            <person name="Toyoda A."/>
            <person name="Takaki Y."/>
            <person name="Nishi S."/>
            <person name="Hori S."/>
            <person name="Arai W."/>
            <person name="Tsubouchi T."/>
            <person name="Morono Y."/>
            <person name="Uchiyama I."/>
            <person name="Ito T."/>
            <person name="Fujiyama A."/>
            <person name="Inagaki F."/>
            <person name="Takami H."/>
        </authorList>
    </citation>
    <scope>NUCLEOTIDE SEQUENCE</scope>
    <source>
        <strain evidence="1">Expedition CK06-06</strain>
    </source>
</reference>
<organism evidence="1">
    <name type="scientific">marine sediment metagenome</name>
    <dbReference type="NCBI Taxonomy" id="412755"/>
    <lineage>
        <taxon>unclassified sequences</taxon>
        <taxon>metagenomes</taxon>
        <taxon>ecological metagenomes</taxon>
    </lineage>
</organism>
<dbReference type="EMBL" id="BARV01023100">
    <property type="protein sequence ID" value="GAI27547.1"/>
    <property type="molecule type" value="Genomic_DNA"/>
</dbReference>